<evidence type="ECO:0000313" key="13">
    <source>
        <dbReference type="Proteomes" id="UP000663866"/>
    </source>
</evidence>
<dbReference type="Proteomes" id="UP000663842">
    <property type="component" value="Unassembled WGS sequence"/>
</dbReference>
<dbReference type="Gene3D" id="3.20.20.80">
    <property type="entry name" value="Glycosidases"/>
    <property type="match status" value="1"/>
</dbReference>
<dbReference type="InterPro" id="IPR014756">
    <property type="entry name" value="Ig_E-set"/>
</dbReference>
<name>A0A816RGV3_9BILA</name>
<dbReference type="PANTHER" id="PTHR43651">
    <property type="entry name" value="1,4-ALPHA-GLUCAN-BRANCHING ENZYME"/>
    <property type="match status" value="1"/>
</dbReference>
<dbReference type="SUPFAM" id="SSF81296">
    <property type="entry name" value="E set domains"/>
    <property type="match status" value="1"/>
</dbReference>
<dbReference type="Gene3D" id="2.60.40.1180">
    <property type="entry name" value="Golgi alpha-mannosidase II"/>
    <property type="match status" value="1"/>
</dbReference>
<dbReference type="EMBL" id="CAJNRG010011509">
    <property type="protein sequence ID" value="CAF2133069.1"/>
    <property type="molecule type" value="Genomic_DNA"/>
</dbReference>
<dbReference type="InterPro" id="IPR013780">
    <property type="entry name" value="Glyco_hydro_b"/>
</dbReference>
<dbReference type="Proteomes" id="UP000663887">
    <property type="component" value="Unassembled WGS sequence"/>
</dbReference>
<dbReference type="InterPro" id="IPR037439">
    <property type="entry name" value="Branching_enzy"/>
</dbReference>
<sequence>MATSQNQPNIHPKLYEIRGAQYSKRNKNTTFRVYAPNARCVLVILTSYGREMSRLAMQKADSGLWETVTDKVLPGATYLYLVDNCNGKKMLRTDPVSFSVVYVPEVNQVHSIVHDHTVYQWSDQLWMQTRARTDPLRSPLSIYELQLKSWKNDIYHPLNYRQLAPELATYCQQMGFTHVEIFGILDHAYKPARGYQVANYFAPYRDNGICDDLKFFVDHLHQNNIGIILDWIPTHFQHYHQSDSFSISLHEFDGTNLYADGASAWGTLYFDFNKEETCRFLFASALYFLDVMHMDGIRFDAVSAMIRRRSNDIPAAIVFLRNLNKTIHRCYPGVLCIAEETDGYRNLTKIMDFDLKWNIGWSFDARNLLRTPYNERSNHWQQKVLNILNATCRDDDKTILTLSHDDTDSGEHNSNNVLLSCVSHSRNDSEKFADLRNFFAWQTLAPSRGHMIHMGDELVQPMSWYQHFRQGRSSVDWSLVNTSSLHRKMQEYIADLNRLYQHHQQFWQNGEQDFSMIYEYGPNLIVAYHRGTYDNRRMAVIHNFSNCGYSSYDISLPSSDSDVRRIQNTVEIFNSDNPVYGGSGLFQNPEIEIINSFASRRSLRLAIPPLATLILEEYLS</sequence>
<dbReference type="EMBL" id="CAJNRF010005748">
    <property type="protein sequence ID" value="CAF2073753.1"/>
    <property type="molecule type" value="Genomic_DNA"/>
</dbReference>
<dbReference type="EMBL" id="CAJOBF010003438">
    <property type="protein sequence ID" value="CAF4091240.1"/>
    <property type="molecule type" value="Genomic_DNA"/>
</dbReference>
<reference evidence="8" key="1">
    <citation type="submission" date="2021-02" db="EMBL/GenBank/DDBJ databases">
        <authorList>
            <person name="Nowell W R."/>
        </authorList>
    </citation>
    <scope>NUCLEOTIDE SEQUENCE</scope>
</reference>
<feature type="domain" description="Glycosyl hydrolase family 13 catalytic" evidence="7">
    <location>
        <begin position="144"/>
        <end position="476"/>
    </location>
</feature>
<dbReference type="GO" id="GO:0005829">
    <property type="term" value="C:cytosol"/>
    <property type="evidence" value="ECO:0007669"/>
    <property type="project" value="TreeGrafter"/>
</dbReference>
<gene>
    <name evidence="10" type="ORF">OVN521_LOCUS17069</name>
    <name evidence="11" type="ORF">UXM345_LOCUS21684</name>
    <name evidence="8" type="ORF">WKI299_LOCUS14679</name>
    <name evidence="9" type="ORF">XDN619_LOCUS25110</name>
</gene>
<feature type="active site" description="Proton donor" evidence="6">
    <location>
        <position position="339"/>
    </location>
</feature>
<proteinExistence type="inferred from homology"/>
<organism evidence="8 12">
    <name type="scientific">Rotaria magnacalcarata</name>
    <dbReference type="NCBI Taxonomy" id="392030"/>
    <lineage>
        <taxon>Eukaryota</taxon>
        <taxon>Metazoa</taxon>
        <taxon>Spiralia</taxon>
        <taxon>Gnathifera</taxon>
        <taxon>Rotifera</taxon>
        <taxon>Eurotatoria</taxon>
        <taxon>Bdelloidea</taxon>
        <taxon>Philodinida</taxon>
        <taxon>Philodinidae</taxon>
        <taxon>Rotaria</taxon>
    </lineage>
</organism>
<dbReference type="PANTHER" id="PTHR43651:SF3">
    <property type="entry name" value="1,4-ALPHA-GLUCAN-BRANCHING ENZYME"/>
    <property type="match status" value="1"/>
</dbReference>
<evidence type="ECO:0000256" key="4">
    <source>
        <dbReference type="ARBA" id="ARBA00022676"/>
    </source>
</evidence>
<dbReference type="InterPro" id="IPR006047">
    <property type="entry name" value="GH13_cat_dom"/>
</dbReference>
<keyword evidence="4" id="KW-0328">Glycosyltransferase</keyword>
<feature type="active site" description="Nucleophile" evidence="6">
    <location>
        <position position="300"/>
    </location>
</feature>
<evidence type="ECO:0000256" key="5">
    <source>
        <dbReference type="ARBA" id="ARBA00022679"/>
    </source>
</evidence>
<comment type="similarity">
    <text evidence="2">Belongs to the glycosyl hydrolase 13 family. GlgB subfamily.</text>
</comment>
<dbReference type="InterPro" id="IPR004193">
    <property type="entry name" value="Glyco_hydro_13_N"/>
</dbReference>
<evidence type="ECO:0000313" key="11">
    <source>
        <dbReference type="EMBL" id="CAF4091240.1"/>
    </source>
</evidence>
<dbReference type="InterPro" id="IPR013783">
    <property type="entry name" value="Ig-like_fold"/>
</dbReference>
<dbReference type="Gene3D" id="2.60.40.10">
    <property type="entry name" value="Immunoglobulins"/>
    <property type="match status" value="1"/>
</dbReference>
<dbReference type="Pfam" id="PF02806">
    <property type="entry name" value="Alpha-amylase_C"/>
    <property type="match status" value="1"/>
</dbReference>
<dbReference type="Proteomes" id="UP000663856">
    <property type="component" value="Unassembled WGS sequence"/>
</dbReference>
<evidence type="ECO:0000313" key="8">
    <source>
        <dbReference type="EMBL" id="CAF2073753.1"/>
    </source>
</evidence>
<comment type="caution">
    <text evidence="8">The sequence shown here is derived from an EMBL/GenBank/DDBJ whole genome shotgun (WGS) entry which is preliminary data.</text>
</comment>
<dbReference type="Proteomes" id="UP000663866">
    <property type="component" value="Unassembled WGS sequence"/>
</dbReference>
<dbReference type="Pfam" id="PF02922">
    <property type="entry name" value="CBM_48"/>
    <property type="match status" value="1"/>
</dbReference>
<dbReference type="GO" id="GO:0004553">
    <property type="term" value="F:hydrolase activity, hydrolyzing O-glycosyl compounds"/>
    <property type="evidence" value="ECO:0007669"/>
    <property type="project" value="InterPro"/>
</dbReference>
<dbReference type="CDD" id="cd11322">
    <property type="entry name" value="AmyAc_Glg_BE"/>
    <property type="match status" value="1"/>
</dbReference>
<dbReference type="GO" id="GO:0043169">
    <property type="term" value="F:cation binding"/>
    <property type="evidence" value="ECO:0007669"/>
    <property type="project" value="InterPro"/>
</dbReference>
<keyword evidence="13" id="KW-1185">Reference proteome</keyword>
<dbReference type="InterPro" id="IPR006048">
    <property type="entry name" value="A-amylase/branching_C"/>
</dbReference>
<evidence type="ECO:0000256" key="6">
    <source>
        <dbReference type="PIRSR" id="PIRSR000463-1"/>
    </source>
</evidence>
<evidence type="ECO:0000256" key="3">
    <source>
        <dbReference type="ARBA" id="ARBA00012541"/>
    </source>
</evidence>
<accession>A0A816RGV3</accession>
<dbReference type="EMBL" id="CAJOBG010002911">
    <property type="protein sequence ID" value="CAF4035568.1"/>
    <property type="molecule type" value="Genomic_DNA"/>
</dbReference>
<dbReference type="SMART" id="SM00642">
    <property type="entry name" value="Aamy"/>
    <property type="match status" value="1"/>
</dbReference>
<dbReference type="InterPro" id="IPR017853">
    <property type="entry name" value="GH"/>
</dbReference>
<evidence type="ECO:0000313" key="9">
    <source>
        <dbReference type="EMBL" id="CAF2133069.1"/>
    </source>
</evidence>
<evidence type="ECO:0000313" key="12">
    <source>
        <dbReference type="Proteomes" id="UP000663856"/>
    </source>
</evidence>
<dbReference type="EC" id="2.4.1.18" evidence="3"/>
<evidence type="ECO:0000313" key="10">
    <source>
        <dbReference type="EMBL" id="CAF4035568.1"/>
    </source>
</evidence>
<evidence type="ECO:0000256" key="1">
    <source>
        <dbReference type="ARBA" id="ARBA00000826"/>
    </source>
</evidence>
<keyword evidence="5" id="KW-0808">Transferase</keyword>
<evidence type="ECO:0000259" key="7">
    <source>
        <dbReference type="SMART" id="SM00642"/>
    </source>
</evidence>
<comment type="catalytic activity">
    <reaction evidence="1">
        <text>Transfers a segment of a (1-&gt;4)-alpha-D-glucan chain to a primary hydroxy group in a similar glucan chain.</text>
        <dbReference type="EC" id="2.4.1.18"/>
    </reaction>
</comment>
<evidence type="ECO:0000256" key="2">
    <source>
        <dbReference type="ARBA" id="ARBA00009000"/>
    </source>
</evidence>
<dbReference type="AlphaFoldDB" id="A0A816RGV3"/>
<dbReference type="SUPFAM" id="SSF51445">
    <property type="entry name" value="(Trans)glycosidases"/>
    <property type="match status" value="1"/>
</dbReference>
<dbReference type="SUPFAM" id="SSF51011">
    <property type="entry name" value="Glycosyl hydrolase domain"/>
    <property type="match status" value="1"/>
</dbReference>
<protein>
    <recommendedName>
        <fullName evidence="3">1,4-alpha-glucan branching enzyme</fullName>
        <ecNumber evidence="3">2.4.1.18</ecNumber>
    </recommendedName>
</protein>
<dbReference type="PIRSF" id="PIRSF000463">
    <property type="entry name" value="GlgB"/>
    <property type="match status" value="1"/>
</dbReference>
<dbReference type="GO" id="GO:0005978">
    <property type="term" value="P:glycogen biosynthetic process"/>
    <property type="evidence" value="ECO:0007669"/>
    <property type="project" value="InterPro"/>
</dbReference>
<dbReference type="GO" id="GO:0003844">
    <property type="term" value="F:1,4-alpha-glucan branching enzyme activity"/>
    <property type="evidence" value="ECO:0007669"/>
    <property type="project" value="UniProtKB-EC"/>
</dbReference>